<evidence type="ECO:0000313" key="5">
    <source>
        <dbReference type="EMBL" id="SPO06776.1"/>
    </source>
</evidence>
<feature type="transmembrane region" description="Helical" evidence="3">
    <location>
        <begin position="299"/>
        <end position="321"/>
    </location>
</feature>
<name>A0AAE8N5R9_9PEZI</name>
<feature type="transmembrane region" description="Helical" evidence="3">
    <location>
        <begin position="63"/>
        <end position="87"/>
    </location>
</feature>
<dbReference type="Gene3D" id="1.20.1250.20">
    <property type="entry name" value="MFS general substrate transporter like domains"/>
    <property type="match status" value="1"/>
</dbReference>
<keyword evidence="3" id="KW-0812">Transmembrane</keyword>
<evidence type="ECO:0000259" key="4">
    <source>
        <dbReference type="PROSITE" id="PS50850"/>
    </source>
</evidence>
<evidence type="ECO:0000256" key="1">
    <source>
        <dbReference type="ARBA" id="ARBA00004141"/>
    </source>
</evidence>
<dbReference type="GO" id="GO:0000329">
    <property type="term" value="C:fungal-type vacuole membrane"/>
    <property type="evidence" value="ECO:0007669"/>
    <property type="project" value="TreeGrafter"/>
</dbReference>
<feature type="compositionally biased region" description="Basic and acidic residues" evidence="2">
    <location>
        <begin position="229"/>
        <end position="238"/>
    </location>
</feature>
<reference evidence="5" key="1">
    <citation type="submission" date="2018-03" db="EMBL/GenBank/DDBJ databases">
        <authorList>
            <person name="Guldener U."/>
        </authorList>
    </citation>
    <scope>NUCLEOTIDE SEQUENCE</scope>
</reference>
<feature type="domain" description="Major facilitator superfamily (MFS) profile" evidence="4">
    <location>
        <begin position="29"/>
        <end position="475"/>
    </location>
</feature>
<feature type="region of interest" description="Disordered" evidence="2">
    <location>
        <begin position="225"/>
        <end position="244"/>
    </location>
</feature>
<dbReference type="PANTHER" id="PTHR23520:SF5">
    <property type="entry name" value="TRANSPORTER, PUTATIVE (AFU_ORTHOLOGUE AFUA_3G04000)-RELATED"/>
    <property type="match status" value="1"/>
</dbReference>
<dbReference type="GO" id="GO:0022857">
    <property type="term" value="F:transmembrane transporter activity"/>
    <property type="evidence" value="ECO:0007669"/>
    <property type="project" value="InterPro"/>
</dbReference>
<feature type="transmembrane region" description="Helical" evidence="3">
    <location>
        <begin position="94"/>
        <end position="113"/>
    </location>
</feature>
<accession>A0AAE8N5R9</accession>
<organism evidence="5 6">
    <name type="scientific">Cephalotrichum gorgonifer</name>
    <dbReference type="NCBI Taxonomy" id="2041049"/>
    <lineage>
        <taxon>Eukaryota</taxon>
        <taxon>Fungi</taxon>
        <taxon>Dikarya</taxon>
        <taxon>Ascomycota</taxon>
        <taxon>Pezizomycotina</taxon>
        <taxon>Sordariomycetes</taxon>
        <taxon>Hypocreomycetidae</taxon>
        <taxon>Microascales</taxon>
        <taxon>Microascaceae</taxon>
        <taxon>Cephalotrichum</taxon>
    </lineage>
</organism>
<keyword evidence="3" id="KW-1133">Transmembrane helix</keyword>
<proteinExistence type="predicted"/>
<feature type="transmembrane region" description="Helical" evidence="3">
    <location>
        <begin position="333"/>
        <end position="352"/>
    </location>
</feature>
<dbReference type="PROSITE" id="PS50850">
    <property type="entry name" value="MFS"/>
    <property type="match status" value="1"/>
</dbReference>
<keyword evidence="3" id="KW-0472">Membrane</keyword>
<feature type="transmembrane region" description="Helical" evidence="3">
    <location>
        <begin position="34"/>
        <end position="57"/>
    </location>
</feature>
<dbReference type="AlphaFoldDB" id="A0AAE8N5R9"/>
<dbReference type="PANTHER" id="PTHR23520">
    <property type="entry name" value="TRANSPORTER, PUTATIVE (AFU_ORTHOLOGUE AFUA_3G04000)-RELATED"/>
    <property type="match status" value="1"/>
</dbReference>
<comment type="caution">
    <text evidence="5">The sequence shown here is derived from an EMBL/GenBank/DDBJ whole genome shotgun (WGS) entry which is preliminary data.</text>
</comment>
<gene>
    <name evidence="5" type="ORF">DNG_09470</name>
</gene>
<feature type="transmembrane region" description="Helical" evidence="3">
    <location>
        <begin position="424"/>
        <end position="444"/>
    </location>
</feature>
<feature type="transmembrane region" description="Helical" evidence="3">
    <location>
        <begin position="196"/>
        <end position="216"/>
    </location>
</feature>
<evidence type="ECO:0000256" key="2">
    <source>
        <dbReference type="SAM" id="MobiDB-lite"/>
    </source>
</evidence>
<dbReference type="InterPro" id="IPR036259">
    <property type="entry name" value="MFS_trans_sf"/>
</dbReference>
<comment type="subcellular location">
    <subcellularLocation>
        <location evidence="1">Membrane</location>
        <topology evidence="1">Multi-pass membrane protein</topology>
    </subcellularLocation>
</comment>
<dbReference type="Proteomes" id="UP001187682">
    <property type="component" value="Unassembled WGS sequence"/>
</dbReference>
<feature type="transmembrane region" description="Helical" evidence="3">
    <location>
        <begin position="159"/>
        <end position="184"/>
    </location>
</feature>
<feature type="transmembrane region" description="Helical" evidence="3">
    <location>
        <begin position="372"/>
        <end position="396"/>
    </location>
</feature>
<evidence type="ECO:0000313" key="6">
    <source>
        <dbReference type="Proteomes" id="UP001187682"/>
    </source>
</evidence>
<feature type="transmembrane region" description="Helical" evidence="3">
    <location>
        <begin position="450"/>
        <end position="472"/>
    </location>
</feature>
<dbReference type="InterPro" id="IPR011701">
    <property type="entry name" value="MFS"/>
</dbReference>
<protein>
    <submittedName>
        <fullName evidence="5">Related to Staphylococcus multidrug resistance protein</fullName>
    </submittedName>
</protein>
<dbReference type="SUPFAM" id="SSF103473">
    <property type="entry name" value="MFS general substrate transporter"/>
    <property type="match status" value="1"/>
</dbReference>
<sequence>MAMAAPARKVCAGLASSIGADVIWKSSRDLKLLILLRFIRLVGYGGTTFILALYLSALGFHDIQIGLFMTSTLVGDLAISLVLTYIGDRMGVRFTTIIGALLMCVGGIAFAYFENYWLLLIASVVGVINPSANEIDPFKAIEESAIARLSTTETCTDLFAWWSMLGMLGTAASNMLTGWALNAFQDAGMKDVDGHRAIFLGYAAMGLLKLLFSLLLSREVERGTIQGAEKPERPHADDGSDSVLGAGEDDDCSAPLLGEDWTSDYGAIATATGAETAQELAVESRALFTPSSFDFMWKLSLAMTFDFVGSGLAQISWMTYFFKREYDMAEGPLGSATFAAGIVSSVMNLASSPLSRAIGQVQTMVVCHTMNSISLLMVSIPGNKYAALFLFIFRIVTRELDNAPRQAFISAGVLPEERTSAMGVINIVKTIGSCLGLYLTGLFAGANQFWLAFIVAGVLKLVYNVFISAFFWRSRRRVPQEQ</sequence>
<evidence type="ECO:0000256" key="3">
    <source>
        <dbReference type="SAM" id="Phobius"/>
    </source>
</evidence>
<dbReference type="Pfam" id="PF07690">
    <property type="entry name" value="MFS_1"/>
    <property type="match status" value="1"/>
</dbReference>
<keyword evidence="6" id="KW-1185">Reference proteome</keyword>
<dbReference type="InterPro" id="IPR020846">
    <property type="entry name" value="MFS_dom"/>
</dbReference>
<dbReference type="EMBL" id="ONZQ02000017">
    <property type="protein sequence ID" value="SPO06776.1"/>
    <property type="molecule type" value="Genomic_DNA"/>
</dbReference>